<organism evidence="3 4">
    <name type="scientific">Iris pallida</name>
    <name type="common">Sweet iris</name>
    <dbReference type="NCBI Taxonomy" id="29817"/>
    <lineage>
        <taxon>Eukaryota</taxon>
        <taxon>Viridiplantae</taxon>
        <taxon>Streptophyta</taxon>
        <taxon>Embryophyta</taxon>
        <taxon>Tracheophyta</taxon>
        <taxon>Spermatophyta</taxon>
        <taxon>Magnoliopsida</taxon>
        <taxon>Liliopsida</taxon>
        <taxon>Asparagales</taxon>
        <taxon>Iridaceae</taxon>
        <taxon>Iridoideae</taxon>
        <taxon>Irideae</taxon>
        <taxon>Iris</taxon>
    </lineage>
</organism>
<keyword evidence="1" id="KW-1133">Transmembrane helix</keyword>
<sequence length="92" mass="11119">MTASWRWTHRCMWLLTAGSGTASRRVERFWRGTTRRWWQWEAALDGSDRRPRWRGRGKKSTVSLGLGFYFWWLCLVLGFCPWYWPESRGSTK</sequence>
<dbReference type="AlphaFoldDB" id="A0AAX6E1P6"/>
<evidence type="ECO:0000313" key="4">
    <source>
        <dbReference type="Proteomes" id="UP001140949"/>
    </source>
</evidence>
<protein>
    <submittedName>
        <fullName evidence="3">Uncharacterized protein</fullName>
    </submittedName>
</protein>
<feature type="signal peptide" evidence="2">
    <location>
        <begin position="1"/>
        <end position="23"/>
    </location>
</feature>
<reference evidence="3" key="2">
    <citation type="submission" date="2023-04" db="EMBL/GenBank/DDBJ databases">
        <authorList>
            <person name="Bruccoleri R.E."/>
            <person name="Oakeley E.J."/>
            <person name="Faust A.-M."/>
            <person name="Dessus-Babus S."/>
            <person name="Altorfer M."/>
            <person name="Burckhardt D."/>
            <person name="Oertli M."/>
            <person name="Naumann U."/>
            <person name="Petersen F."/>
            <person name="Wong J."/>
        </authorList>
    </citation>
    <scope>NUCLEOTIDE SEQUENCE</scope>
    <source>
        <strain evidence="3">GSM-AAB239-AS_SAM_17_03QT</strain>
        <tissue evidence="3">Leaf</tissue>
    </source>
</reference>
<reference evidence="3" key="1">
    <citation type="journal article" date="2023" name="GigaByte">
        <title>Genome assembly of the bearded iris, Iris pallida Lam.</title>
        <authorList>
            <person name="Bruccoleri R.E."/>
            <person name="Oakeley E.J."/>
            <person name="Faust A.M.E."/>
            <person name="Altorfer M."/>
            <person name="Dessus-Babus S."/>
            <person name="Burckhardt D."/>
            <person name="Oertli M."/>
            <person name="Naumann U."/>
            <person name="Petersen F."/>
            <person name="Wong J."/>
        </authorList>
    </citation>
    <scope>NUCLEOTIDE SEQUENCE</scope>
    <source>
        <strain evidence="3">GSM-AAB239-AS_SAM_17_03QT</strain>
    </source>
</reference>
<keyword evidence="1" id="KW-0812">Transmembrane</keyword>
<feature type="transmembrane region" description="Helical" evidence="1">
    <location>
        <begin position="62"/>
        <end position="84"/>
    </location>
</feature>
<evidence type="ECO:0000256" key="1">
    <source>
        <dbReference type="SAM" id="Phobius"/>
    </source>
</evidence>
<evidence type="ECO:0000313" key="3">
    <source>
        <dbReference type="EMBL" id="KAJ6797889.1"/>
    </source>
</evidence>
<proteinExistence type="predicted"/>
<feature type="chain" id="PRO_5043365749" evidence="2">
    <location>
        <begin position="24"/>
        <end position="92"/>
    </location>
</feature>
<keyword evidence="1" id="KW-0472">Membrane</keyword>
<keyword evidence="4" id="KW-1185">Reference proteome</keyword>
<name>A0AAX6E1P6_IRIPA</name>
<dbReference type="Proteomes" id="UP001140949">
    <property type="component" value="Unassembled WGS sequence"/>
</dbReference>
<accession>A0AAX6E1P6</accession>
<evidence type="ECO:0000256" key="2">
    <source>
        <dbReference type="SAM" id="SignalP"/>
    </source>
</evidence>
<dbReference type="EMBL" id="JANAVB010040619">
    <property type="protein sequence ID" value="KAJ6797889.1"/>
    <property type="molecule type" value="Genomic_DNA"/>
</dbReference>
<keyword evidence="2" id="KW-0732">Signal</keyword>
<comment type="caution">
    <text evidence="3">The sequence shown here is derived from an EMBL/GenBank/DDBJ whole genome shotgun (WGS) entry which is preliminary data.</text>
</comment>
<gene>
    <name evidence="3" type="ORF">M6B38_214880</name>
</gene>